<accession>A0A914EMX4</accession>
<keyword evidence="3" id="KW-1185">Reference proteome</keyword>
<evidence type="ECO:0000256" key="1">
    <source>
        <dbReference type="ARBA" id="ARBA00022723"/>
    </source>
</evidence>
<dbReference type="WBParaSite" id="ACRNAN_scaffold9376.g13876.t1">
    <property type="protein sequence ID" value="ACRNAN_scaffold9376.g13876.t1"/>
    <property type="gene ID" value="ACRNAN_scaffold9376.g13876"/>
</dbReference>
<evidence type="ECO:0000313" key="4">
    <source>
        <dbReference type="WBParaSite" id="ACRNAN_scaffold9376.g13876.t1"/>
    </source>
</evidence>
<proteinExistence type="predicted"/>
<feature type="domain" description="PHLPP-like RA" evidence="2">
    <location>
        <begin position="18"/>
        <end position="99"/>
    </location>
</feature>
<dbReference type="Pfam" id="PF23010">
    <property type="entry name" value="RA_3"/>
    <property type="match status" value="1"/>
</dbReference>
<organism evidence="3 4">
    <name type="scientific">Acrobeloides nanus</name>
    <dbReference type="NCBI Taxonomy" id="290746"/>
    <lineage>
        <taxon>Eukaryota</taxon>
        <taxon>Metazoa</taxon>
        <taxon>Ecdysozoa</taxon>
        <taxon>Nematoda</taxon>
        <taxon>Chromadorea</taxon>
        <taxon>Rhabditida</taxon>
        <taxon>Tylenchina</taxon>
        <taxon>Cephalobomorpha</taxon>
        <taxon>Cephaloboidea</taxon>
        <taxon>Cephalobidae</taxon>
        <taxon>Acrobeloides</taxon>
    </lineage>
</organism>
<evidence type="ECO:0000313" key="3">
    <source>
        <dbReference type="Proteomes" id="UP000887540"/>
    </source>
</evidence>
<dbReference type="Proteomes" id="UP000887540">
    <property type="component" value="Unplaced"/>
</dbReference>
<sequence>MLTRSSSDPKLHRSLDDTGQRSLTIPLTTQTTVRDVCQSFKLQSIFFQTGNQHIRQLSAESRPLQVQNEILLTLGYHSVEECLQIGDASHLKHIFCFYIGSSNKETASSATLGFKNF</sequence>
<dbReference type="InterPro" id="IPR055071">
    <property type="entry name" value="RA_PHLPP-like"/>
</dbReference>
<dbReference type="GO" id="GO:0046872">
    <property type="term" value="F:metal ion binding"/>
    <property type="evidence" value="ECO:0007669"/>
    <property type="project" value="UniProtKB-KW"/>
</dbReference>
<reference evidence="4" key="1">
    <citation type="submission" date="2022-11" db="UniProtKB">
        <authorList>
            <consortium name="WormBaseParasite"/>
        </authorList>
    </citation>
    <scope>IDENTIFICATION</scope>
</reference>
<evidence type="ECO:0000259" key="2">
    <source>
        <dbReference type="Pfam" id="PF23010"/>
    </source>
</evidence>
<dbReference type="AlphaFoldDB" id="A0A914EMX4"/>
<name>A0A914EMX4_9BILA</name>
<protein>
    <recommendedName>
        <fullName evidence="2">PHLPP-like RA domain-containing protein</fullName>
    </recommendedName>
</protein>
<keyword evidence="1" id="KW-0479">Metal-binding</keyword>